<dbReference type="PANTHER" id="PTHR43874:SF143">
    <property type="entry name" value="RESPONSE REGULATORY DOMAIN-CONTAINING PROTEIN"/>
    <property type="match status" value="1"/>
</dbReference>
<evidence type="ECO:0000256" key="4">
    <source>
        <dbReference type="ARBA" id="ARBA00023015"/>
    </source>
</evidence>
<dbReference type="Pfam" id="PF00072">
    <property type="entry name" value="Response_reg"/>
    <property type="match status" value="1"/>
</dbReference>
<dbReference type="InterPro" id="IPR011006">
    <property type="entry name" value="CheY-like_superfamily"/>
</dbReference>
<protein>
    <recommendedName>
        <fullName evidence="14">Two-component response regulator</fullName>
    </recommendedName>
</protein>
<keyword evidence="4" id="KW-0805">Transcription regulation</keyword>
<dbReference type="PROSITE" id="PS51294">
    <property type="entry name" value="HTH_MYB"/>
    <property type="match status" value="1"/>
</dbReference>
<evidence type="ECO:0008006" key="14">
    <source>
        <dbReference type="Google" id="ProtNLM"/>
    </source>
</evidence>
<reference evidence="12 13" key="1">
    <citation type="submission" date="2020-02" db="EMBL/GenBank/DDBJ databases">
        <authorList>
            <person name="Ma Q."/>
            <person name="Huang Y."/>
            <person name="Song X."/>
            <person name="Pei D."/>
        </authorList>
    </citation>
    <scope>NUCLEOTIDE SEQUENCE [LARGE SCALE GENOMIC DNA]</scope>
    <source>
        <strain evidence="12">Sxm20200214</strain>
        <tissue evidence="12">Leaf</tissue>
    </source>
</reference>
<dbReference type="GO" id="GO:0000160">
    <property type="term" value="P:phosphorelay signal transduction system"/>
    <property type="evidence" value="ECO:0007669"/>
    <property type="project" value="UniProtKB-KW"/>
</dbReference>
<evidence type="ECO:0000259" key="11">
    <source>
        <dbReference type="PROSITE" id="PS51294"/>
    </source>
</evidence>
<dbReference type="AlphaFoldDB" id="A0A8X7RES8"/>
<keyword evidence="7" id="KW-0539">Nucleus</keyword>
<keyword evidence="6" id="KW-0804">Transcription</keyword>
<dbReference type="Gene3D" id="1.10.10.60">
    <property type="entry name" value="Homeodomain-like"/>
    <property type="match status" value="1"/>
</dbReference>
<dbReference type="Gene3D" id="3.40.50.2300">
    <property type="match status" value="1"/>
</dbReference>
<feature type="domain" description="HTH myb-type" evidence="11">
    <location>
        <begin position="182"/>
        <end position="244"/>
    </location>
</feature>
<evidence type="ECO:0000256" key="1">
    <source>
        <dbReference type="ARBA" id="ARBA00004123"/>
    </source>
</evidence>
<dbReference type="GO" id="GO:0003677">
    <property type="term" value="F:DNA binding"/>
    <property type="evidence" value="ECO:0007669"/>
    <property type="project" value="InterPro"/>
</dbReference>
<dbReference type="InterPro" id="IPR045279">
    <property type="entry name" value="ARR-like"/>
</dbReference>
<comment type="caution">
    <text evidence="8">Lacks conserved residue(s) required for the propagation of feature annotation.</text>
</comment>
<dbReference type="InterPro" id="IPR017930">
    <property type="entry name" value="Myb_dom"/>
</dbReference>
<keyword evidence="5" id="KW-0010">Activator</keyword>
<evidence type="ECO:0000256" key="2">
    <source>
        <dbReference type="ARBA" id="ARBA00022553"/>
    </source>
</evidence>
<gene>
    <name evidence="12" type="ORF">Bca52824_055179</name>
</gene>
<accession>A0A8X7RES8</accession>
<dbReference type="GO" id="GO:0005634">
    <property type="term" value="C:nucleus"/>
    <property type="evidence" value="ECO:0007669"/>
    <property type="project" value="UniProtKB-SubCell"/>
</dbReference>
<keyword evidence="2" id="KW-0597">Phosphoprotein</keyword>
<dbReference type="InterPro" id="IPR006447">
    <property type="entry name" value="Myb_dom_plants"/>
</dbReference>
<evidence type="ECO:0000256" key="6">
    <source>
        <dbReference type="ARBA" id="ARBA00023163"/>
    </source>
</evidence>
<dbReference type="OrthoDB" id="60033at2759"/>
<dbReference type="PANTHER" id="PTHR43874">
    <property type="entry name" value="TWO-COMPONENT RESPONSE REGULATOR"/>
    <property type="match status" value="1"/>
</dbReference>
<dbReference type="EMBL" id="JAAMPC010000011">
    <property type="protein sequence ID" value="KAG2283959.1"/>
    <property type="molecule type" value="Genomic_DNA"/>
</dbReference>
<evidence type="ECO:0000256" key="5">
    <source>
        <dbReference type="ARBA" id="ARBA00023159"/>
    </source>
</evidence>
<dbReference type="GO" id="GO:0009736">
    <property type="term" value="P:cytokinin-activated signaling pathway"/>
    <property type="evidence" value="ECO:0007669"/>
    <property type="project" value="InterPro"/>
</dbReference>
<evidence type="ECO:0000313" key="12">
    <source>
        <dbReference type="EMBL" id="KAG2283959.1"/>
    </source>
</evidence>
<feature type="region of interest" description="Disordered" evidence="9">
    <location>
        <begin position="138"/>
        <end position="180"/>
    </location>
</feature>
<keyword evidence="13" id="KW-1185">Reference proteome</keyword>
<evidence type="ECO:0000313" key="13">
    <source>
        <dbReference type="Proteomes" id="UP000886595"/>
    </source>
</evidence>
<evidence type="ECO:0000256" key="7">
    <source>
        <dbReference type="ARBA" id="ARBA00023242"/>
    </source>
</evidence>
<name>A0A8X7RES8_BRACI</name>
<dbReference type="SUPFAM" id="SSF52172">
    <property type="entry name" value="CheY-like"/>
    <property type="match status" value="1"/>
</dbReference>
<dbReference type="SUPFAM" id="SSF46689">
    <property type="entry name" value="Homeodomain-like"/>
    <property type="match status" value="1"/>
</dbReference>
<evidence type="ECO:0000256" key="9">
    <source>
        <dbReference type="SAM" id="MobiDB-lite"/>
    </source>
</evidence>
<organism evidence="12 13">
    <name type="scientific">Brassica carinata</name>
    <name type="common">Ethiopian mustard</name>
    <name type="synonym">Abyssinian cabbage</name>
    <dbReference type="NCBI Taxonomy" id="52824"/>
    <lineage>
        <taxon>Eukaryota</taxon>
        <taxon>Viridiplantae</taxon>
        <taxon>Streptophyta</taxon>
        <taxon>Embryophyta</taxon>
        <taxon>Tracheophyta</taxon>
        <taxon>Spermatophyta</taxon>
        <taxon>Magnoliopsida</taxon>
        <taxon>eudicotyledons</taxon>
        <taxon>Gunneridae</taxon>
        <taxon>Pentapetalae</taxon>
        <taxon>rosids</taxon>
        <taxon>malvids</taxon>
        <taxon>Brassicales</taxon>
        <taxon>Brassicaceae</taxon>
        <taxon>Brassiceae</taxon>
        <taxon>Brassica</taxon>
    </lineage>
</organism>
<feature type="compositionally biased region" description="Basic and acidic residues" evidence="9">
    <location>
        <begin position="170"/>
        <end position="180"/>
    </location>
</feature>
<proteinExistence type="predicted"/>
<dbReference type="Proteomes" id="UP000886595">
    <property type="component" value="Unassembled WGS sequence"/>
</dbReference>
<evidence type="ECO:0000259" key="10">
    <source>
        <dbReference type="PROSITE" id="PS50110"/>
    </source>
</evidence>
<dbReference type="InterPro" id="IPR009057">
    <property type="entry name" value="Homeodomain-like_sf"/>
</dbReference>
<feature type="domain" description="Response regulatory" evidence="10">
    <location>
        <begin position="11"/>
        <end position="126"/>
    </location>
</feature>
<sequence length="448" mass="51425">MFTCNFPEGLRVLVFVENLQTLLSLEKHLQDFQYKVTRCQEGAGAMHLLRNHMNKFDIAIIEAQNSTVDIFRLISEIASEIDLPIIITSKDDSVQSVINWMKIGVCDYLIKPIRPEDLRFIFKHVVKKMQVGKRVESEEKATAEKSSSVGDSTIRNPNKRKRSMFIDGQVGEKDQDHVRDSTTKKRRVVWDNELKKKFLDAMEDLGPGKAVPKKILERMNVVGMTRENVASHLQKHRMLLNKQKSQNENDEKKRSLLSPQGGLHSGEGSSKFYRGSNIQFSTQHISNIPHQPLRHHHDGVPVAVSTRNLLMTNQHHHQTSDFTCIENVEESLIYTEEDGEVSNLASFFTQKSEEMSLSHLHEPVMATTMLSNDNQLFPNQQQMMNFHEPSILHTHSFPLSLTPSSFLDQKETIMMMNVDEGLQQWLLNEQEQPNLTDENRFSSINPRA</sequence>
<dbReference type="PROSITE" id="PS50110">
    <property type="entry name" value="RESPONSE_REGULATORY"/>
    <property type="match status" value="1"/>
</dbReference>
<evidence type="ECO:0000256" key="3">
    <source>
        <dbReference type="ARBA" id="ARBA00023012"/>
    </source>
</evidence>
<evidence type="ECO:0000256" key="8">
    <source>
        <dbReference type="PROSITE-ProRule" id="PRU00169"/>
    </source>
</evidence>
<dbReference type="NCBIfam" id="TIGR01557">
    <property type="entry name" value="myb_SHAQKYF"/>
    <property type="match status" value="1"/>
</dbReference>
<feature type="region of interest" description="Disordered" evidence="9">
    <location>
        <begin position="241"/>
        <end position="274"/>
    </location>
</feature>
<comment type="subcellular location">
    <subcellularLocation>
        <location evidence="1">Nucleus</location>
    </subcellularLocation>
</comment>
<feature type="compositionally biased region" description="Basic and acidic residues" evidence="9">
    <location>
        <begin position="245"/>
        <end position="254"/>
    </location>
</feature>
<comment type="caution">
    <text evidence="12">The sequence shown here is derived from an EMBL/GenBank/DDBJ whole genome shotgun (WGS) entry which is preliminary data.</text>
</comment>
<dbReference type="FunFam" id="1.10.10.60:FF:000007">
    <property type="entry name" value="Two-component response regulator"/>
    <property type="match status" value="1"/>
</dbReference>
<dbReference type="InterPro" id="IPR001789">
    <property type="entry name" value="Sig_transdc_resp-reg_receiver"/>
</dbReference>
<keyword evidence="3" id="KW-0902">Two-component regulatory system</keyword>